<dbReference type="EMBL" id="BK014979">
    <property type="protein sequence ID" value="DAD85269.1"/>
    <property type="molecule type" value="Genomic_DNA"/>
</dbReference>
<reference evidence="1" key="1">
    <citation type="journal article" date="2021" name="Proc. Natl. Acad. Sci. U.S.A.">
        <title>A Catalog of Tens of Thousands of Viruses from Human Metagenomes Reveals Hidden Associations with Chronic Diseases.</title>
        <authorList>
            <person name="Tisza M.J."/>
            <person name="Buck C.B."/>
        </authorList>
    </citation>
    <scope>NUCLEOTIDE SEQUENCE</scope>
    <source>
        <strain evidence="1">Ctk251</strain>
    </source>
</reference>
<protein>
    <submittedName>
        <fullName evidence="1">Putative tail component</fullName>
    </submittedName>
</protein>
<sequence>MGFKIQVDGVETTIRGKLNSQRKIQKFRSVVKEYGAKLQDQIQTNMSETYKGHYVGKKFVLPTGATKRSVTVSLINNGMIAEVGPHTYYAPYLEFGTRYIPKGKYATVYPALNKISPKFISAVREVAKEE</sequence>
<name>A0A8S5MSG5_9CAUD</name>
<accession>A0A8S5MSG5</accession>
<organism evidence="1">
    <name type="scientific">Myoviridae sp. ctk251</name>
    <dbReference type="NCBI Taxonomy" id="2826689"/>
    <lineage>
        <taxon>Viruses</taxon>
        <taxon>Duplodnaviria</taxon>
        <taxon>Heunggongvirae</taxon>
        <taxon>Uroviricota</taxon>
        <taxon>Caudoviricetes</taxon>
    </lineage>
</organism>
<proteinExistence type="predicted"/>
<evidence type="ECO:0000313" key="1">
    <source>
        <dbReference type="EMBL" id="DAD85269.1"/>
    </source>
</evidence>